<feature type="transmembrane region" description="Helical" evidence="6">
    <location>
        <begin position="117"/>
        <end position="134"/>
    </location>
</feature>
<name>A0A1H9KLI7_9ACTN</name>
<keyword evidence="2 6" id="KW-0812">Transmembrane</keyword>
<dbReference type="OrthoDB" id="4773834at2"/>
<feature type="compositionally biased region" description="Low complexity" evidence="5">
    <location>
        <begin position="38"/>
        <end position="52"/>
    </location>
</feature>
<organism evidence="8 9">
    <name type="scientific">Microlunatus flavus</name>
    <dbReference type="NCBI Taxonomy" id="1036181"/>
    <lineage>
        <taxon>Bacteria</taxon>
        <taxon>Bacillati</taxon>
        <taxon>Actinomycetota</taxon>
        <taxon>Actinomycetes</taxon>
        <taxon>Propionibacteriales</taxon>
        <taxon>Propionibacteriaceae</taxon>
        <taxon>Microlunatus</taxon>
    </lineage>
</organism>
<dbReference type="STRING" id="1036181.SAMN05421756_107270"/>
<sequence length="526" mass="54650">MSERVALLEAPVPGEPERLRTQVLPKRSSAAPAPGAEPVPSSDVASDAASGAEDPAGPRLVTSVVAALLGLAAATVGLKVGAVAGVPLFAALVAAGLLVAVVPVLRRGRAGLAAFRPTAVDGVFVLYLVVRVAAELVDSGGLRGAQLGTVGDLAVSYAALWAARLAVGRPAELPRFLLVLVVTSVPVSVVAVLQIADVPRLNRLLVATTQSGGLADRLADGSDLRATSTIGHWTNLGGYLLGIITLGCLALTLGRSWRRSPGLLVVVGLAVVAQLATLTLAPVLVTVLVLVATARRLRLRAVALGAAALVVVVGALLLGGLVLNRVQDQLSRRSSSPGLTNLLPETIAYRVVIWRRETLPAIAERPWTGWGNGLYLPGSGTPRPAYLRWMSPESEWFRVAVQAGVPALLVLLALLLVVLLRLRRAARADGRWSLLVWYLSGLLVISCLHSHLSGRGTPLVLWVAVGVVLAAASAGWALPSPEPPSPAPRRALTGAAARTPFPTAAGVDRSRYVARREAAPMTDTRP</sequence>
<feature type="transmembrane region" description="Helical" evidence="6">
    <location>
        <begin position="230"/>
        <end position="251"/>
    </location>
</feature>
<gene>
    <name evidence="8" type="ORF">SAMN05421756_107270</name>
</gene>
<evidence type="ECO:0000256" key="1">
    <source>
        <dbReference type="ARBA" id="ARBA00004141"/>
    </source>
</evidence>
<feature type="transmembrane region" description="Helical" evidence="6">
    <location>
        <begin position="459"/>
        <end position="478"/>
    </location>
</feature>
<feature type="transmembrane region" description="Helical" evidence="6">
    <location>
        <begin position="396"/>
        <end position="420"/>
    </location>
</feature>
<dbReference type="InterPro" id="IPR007016">
    <property type="entry name" value="O-antigen_ligase-rel_domated"/>
</dbReference>
<feature type="transmembrane region" description="Helical" evidence="6">
    <location>
        <begin position="146"/>
        <end position="167"/>
    </location>
</feature>
<feature type="transmembrane region" description="Helical" evidence="6">
    <location>
        <begin position="263"/>
        <end position="290"/>
    </location>
</feature>
<feature type="transmembrane region" description="Helical" evidence="6">
    <location>
        <begin position="60"/>
        <end position="78"/>
    </location>
</feature>
<evidence type="ECO:0000259" key="7">
    <source>
        <dbReference type="Pfam" id="PF04932"/>
    </source>
</evidence>
<feature type="transmembrane region" description="Helical" evidence="6">
    <location>
        <begin position="84"/>
        <end position="105"/>
    </location>
</feature>
<reference evidence="9" key="1">
    <citation type="submission" date="2016-10" db="EMBL/GenBank/DDBJ databases">
        <authorList>
            <person name="Varghese N."/>
            <person name="Submissions S."/>
        </authorList>
    </citation>
    <scope>NUCLEOTIDE SEQUENCE [LARGE SCALE GENOMIC DNA]</scope>
    <source>
        <strain evidence="9">CGMCC 4.6856</strain>
    </source>
</reference>
<dbReference type="EMBL" id="FOFA01000007">
    <property type="protein sequence ID" value="SER00031.1"/>
    <property type="molecule type" value="Genomic_DNA"/>
</dbReference>
<dbReference type="GO" id="GO:0016020">
    <property type="term" value="C:membrane"/>
    <property type="evidence" value="ECO:0007669"/>
    <property type="project" value="UniProtKB-SubCell"/>
</dbReference>
<feature type="transmembrane region" description="Helical" evidence="6">
    <location>
        <begin position="302"/>
        <end position="323"/>
    </location>
</feature>
<feature type="region of interest" description="Disordered" evidence="5">
    <location>
        <begin position="480"/>
        <end position="503"/>
    </location>
</feature>
<protein>
    <submittedName>
        <fullName evidence="8">O-Antigen ligase</fullName>
    </submittedName>
</protein>
<feature type="transmembrane region" description="Helical" evidence="6">
    <location>
        <begin position="432"/>
        <end position="452"/>
    </location>
</feature>
<feature type="domain" description="O-antigen ligase-related" evidence="7">
    <location>
        <begin position="269"/>
        <end position="412"/>
    </location>
</feature>
<evidence type="ECO:0000313" key="8">
    <source>
        <dbReference type="EMBL" id="SER00031.1"/>
    </source>
</evidence>
<dbReference type="RefSeq" id="WP_091183412.1">
    <property type="nucleotide sequence ID" value="NZ_FOFA01000007.1"/>
</dbReference>
<comment type="subcellular location">
    <subcellularLocation>
        <location evidence="1">Membrane</location>
        <topology evidence="1">Multi-pass membrane protein</topology>
    </subcellularLocation>
</comment>
<dbReference type="AlphaFoldDB" id="A0A1H9KLI7"/>
<evidence type="ECO:0000256" key="2">
    <source>
        <dbReference type="ARBA" id="ARBA00022692"/>
    </source>
</evidence>
<dbReference type="Proteomes" id="UP000198504">
    <property type="component" value="Unassembled WGS sequence"/>
</dbReference>
<dbReference type="PANTHER" id="PTHR37422:SF13">
    <property type="entry name" value="LIPOPOLYSACCHARIDE BIOSYNTHESIS PROTEIN PA4999-RELATED"/>
    <property type="match status" value="1"/>
</dbReference>
<evidence type="ECO:0000256" key="4">
    <source>
        <dbReference type="ARBA" id="ARBA00023136"/>
    </source>
</evidence>
<evidence type="ECO:0000256" key="6">
    <source>
        <dbReference type="SAM" id="Phobius"/>
    </source>
</evidence>
<keyword evidence="8" id="KW-0436">Ligase</keyword>
<proteinExistence type="predicted"/>
<evidence type="ECO:0000256" key="5">
    <source>
        <dbReference type="SAM" id="MobiDB-lite"/>
    </source>
</evidence>
<dbReference type="Pfam" id="PF04932">
    <property type="entry name" value="Wzy_C"/>
    <property type="match status" value="1"/>
</dbReference>
<evidence type="ECO:0000256" key="3">
    <source>
        <dbReference type="ARBA" id="ARBA00022989"/>
    </source>
</evidence>
<dbReference type="InterPro" id="IPR051533">
    <property type="entry name" value="WaaL-like"/>
</dbReference>
<evidence type="ECO:0000313" key="9">
    <source>
        <dbReference type="Proteomes" id="UP000198504"/>
    </source>
</evidence>
<feature type="region of interest" description="Disordered" evidence="5">
    <location>
        <begin position="1"/>
        <end position="55"/>
    </location>
</feature>
<dbReference type="GO" id="GO:0016874">
    <property type="term" value="F:ligase activity"/>
    <property type="evidence" value="ECO:0007669"/>
    <property type="project" value="UniProtKB-KW"/>
</dbReference>
<keyword evidence="4 6" id="KW-0472">Membrane</keyword>
<keyword evidence="3 6" id="KW-1133">Transmembrane helix</keyword>
<feature type="transmembrane region" description="Helical" evidence="6">
    <location>
        <begin position="176"/>
        <end position="196"/>
    </location>
</feature>
<dbReference type="PANTHER" id="PTHR37422">
    <property type="entry name" value="TEICHURONIC ACID BIOSYNTHESIS PROTEIN TUAE"/>
    <property type="match status" value="1"/>
</dbReference>
<keyword evidence="9" id="KW-1185">Reference proteome</keyword>
<accession>A0A1H9KLI7</accession>